<feature type="transmembrane region" description="Helical" evidence="18">
    <location>
        <begin position="374"/>
        <end position="395"/>
    </location>
</feature>
<sequence length="996" mass="108937">MDTRSPERYARQRDEECGLADAAAAAAALGDDGEITCEDDAFDIPAKNAPVERLHRWRQAALVLNASRRFRYTLDLKKEKEKEDLRRKIRTHAQVIRAAFLFKEAGEREAPDAFGEKPVIPKDGFPISVDKLTTLTREHDFVKGLSRMLKSNIEKGIIGDESELLHRRSIFGANTYPQKKGRKFLVFLWEACQDLTLIILMVAAVISLVLGIKTEGLSEGWYDGGSIAFAVILVVLVTAISDYRQSLQFQCLNEEKRNIHLEVTRGGRRMEISIFDIVVGDIVPLKIGDQVPADGILIDGHSLAIDESSMTGETKIVHKDQRAPFLLSGCKVADGFGTMLVTAVGTNTEWGLLMANISEDNGEETPLQVRLNGVATLIGTVGLTVAAAVLSVLWARYFTGHTKNPDGTSQFIKGHTSAKAAIDGAVKILTIAVTIVVVAVPEGLPLAVTLTLAYSMRKMMADKALMTVVEANVGGMKLSSPDNCDILTDAASHLLIEGIAQNTTGNVFAPEDGPAEVSGSPTEKAIISWGIKLGMKFDVVRAAASILHVVPFNSEKKRGGVAIKVVNEFKNSIEDMAALSLRCVAFAYRLYDLDKIPHEDKRDKWELPEDELVLLAIVGIKDPCRPGVKDAVKLCTTAGVKVRMVTGDNIQTAKAIALECGILDTSANLTEPTIIEGRAFRALSETAREAIAEKISVMGRSSPTDKLLLVQALRRKGHVVAVTGDGTNDAPALHEADIGLSMGIEGTEVAKESSDIIILDDNFASVVKVVRWGRAVYANIQKFIQFQLTVNVAALVINVVAAVSSGDVPLNAVQLLWVNLIMDTLGALALATEPPTDKLMKRSPVGRREPLITNIMWRNLFVQALYQVAILLIFNFGGRSILHLKHETLEHAEKVKNTFVFNTFVFCQIFNEFNARKPDEINILQGVTKSPLFMAIIGTTFLLQVLIVEFLGKFTSTVRLDWKLWLVSVAIALVSWPLAETLTLRCSKHGKERPSW</sequence>
<dbReference type="InterPro" id="IPR023214">
    <property type="entry name" value="HAD_sf"/>
</dbReference>
<keyword evidence="15" id="KW-0406">Ion transport</keyword>
<protein>
    <recommendedName>
        <fullName evidence="3">P-type Ca(2+) transporter</fullName>
        <ecNumber evidence="3">7.2.2.10</ecNumber>
    </recommendedName>
</protein>
<evidence type="ECO:0000256" key="15">
    <source>
        <dbReference type="ARBA" id="ARBA00023065"/>
    </source>
</evidence>
<comment type="catalytic activity">
    <reaction evidence="17">
        <text>Ca(2+)(in) + ATP + H2O = Ca(2+)(out) + ADP + phosphate + H(+)</text>
        <dbReference type="Rhea" id="RHEA:18105"/>
        <dbReference type="ChEBI" id="CHEBI:15377"/>
        <dbReference type="ChEBI" id="CHEBI:15378"/>
        <dbReference type="ChEBI" id="CHEBI:29108"/>
        <dbReference type="ChEBI" id="CHEBI:30616"/>
        <dbReference type="ChEBI" id="CHEBI:43474"/>
        <dbReference type="ChEBI" id="CHEBI:456216"/>
        <dbReference type="EC" id="7.2.2.10"/>
    </reaction>
</comment>
<dbReference type="Pfam" id="PF00689">
    <property type="entry name" value="Cation_ATPase_C"/>
    <property type="match status" value="1"/>
</dbReference>
<keyword evidence="4" id="KW-0813">Transport</keyword>
<evidence type="ECO:0000256" key="4">
    <source>
        <dbReference type="ARBA" id="ARBA00022448"/>
    </source>
</evidence>
<evidence type="ECO:0000256" key="12">
    <source>
        <dbReference type="ARBA" id="ARBA00022860"/>
    </source>
</evidence>
<keyword evidence="12" id="KW-0112">Calmodulin-binding</keyword>
<dbReference type="EC" id="7.2.2.10" evidence="3"/>
<dbReference type="EMBL" id="JAQQAF010000007">
    <property type="protein sequence ID" value="KAJ8472236.1"/>
    <property type="molecule type" value="Genomic_DNA"/>
</dbReference>
<keyword evidence="16 18" id="KW-0472">Membrane</keyword>
<comment type="caution">
    <text evidence="20">The sequence shown here is derived from an EMBL/GenBank/DDBJ whole genome shotgun (WGS) entry which is preliminary data.</text>
</comment>
<dbReference type="GO" id="GO:0046872">
    <property type="term" value="F:metal ion binding"/>
    <property type="evidence" value="ECO:0007669"/>
    <property type="project" value="UniProtKB-KW"/>
</dbReference>
<feature type="transmembrane region" description="Helical" evidence="18">
    <location>
        <begin position="964"/>
        <end position="984"/>
    </location>
</feature>
<dbReference type="GO" id="GO:0016887">
    <property type="term" value="F:ATP hydrolysis activity"/>
    <property type="evidence" value="ECO:0007669"/>
    <property type="project" value="InterPro"/>
</dbReference>
<dbReference type="SUPFAM" id="SSF81653">
    <property type="entry name" value="Calcium ATPase, transduction domain A"/>
    <property type="match status" value="1"/>
</dbReference>
<dbReference type="SUPFAM" id="SSF56784">
    <property type="entry name" value="HAD-like"/>
    <property type="match status" value="1"/>
</dbReference>
<dbReference type="InterPro" id="IPR004014">
    <property type="entry name" value="ATPase_P-typ_cation-transptr_N"/>
</dbReference>
<evidence type="ECO:0000256" key="11">
    <source>
        <dbReference type="ARBA" id="ARBA00022842"/>
    </source>
</evidence>
<dbReference type="NCBIfam" id="TIGR01494">
    <property type="entry name" value="ATPase_P-type"/>
    <property type="match status" value="1"/>
</dbReference>
<feature type="transmembrane region" description="Helical" evidence="18">
    <location>
        <begin position="815"/>
        <end position="834"/>
    </location>
</feature>
<comment type="subcellular location">
    <subcellularLocation>
        <location evidence="1">Membrane</location>
        <topology evidence="1">Multi-pass membrane protein</topology>
    </subcellularLocation>
</comment>
<dbReference type="FunFam" id="1.20.5.170:FF:000029">
    <property type="entry name" value="Calcium-transporting ATPase"/>
    <property type="match status" value="1"/>
</dbReference>
<keyword evidence="13" id="KW-1278">Translocase</keyword>
<dbReference type="FunFam" id="2.70.150.10:FF:000006">
    <property type="entry name" value="Calcium-transporting ATPase"/>
    <property type="match status" value="1"/>
</dbReference>
<dbReference type="Gene3D" id="1.20.5.170">
    <property type="match status" value="1"/>
</dbReference>
<dbReference type="AlphaFoldDB" id="A0AAV8QAN2"/>
<evidence type="ECO:0000256" key="3">
    <source>
        <dbReference type="ARBA" id="ARBA00012790"/>
    </source>
</evidence>
<dbReference type="Gene3D" id="3.40.50.1000">
    <property type="entry name" value="HAD superfamily/HAD-like"/>
    <property type="match status" value="1"/>
</dbReference>
<dbReference type="Pfam" id="PF00690">
    <property type="entry name" value="Cation_ATPase_N"/>
    <property type="match status" value="1"/>
</dbReference>
<dbReference type="FunFam" id="3.40.50.1000:FF:000011">
    <property type="entry name" value="Calcium-transporting ATPase"/>
    <property type="match status" value="1"/>
</dbReference>
<comment type="similarity">
    <text evidence="2">Belongs to the cation transport ATPase (P-type) (TC 3.A.3) family. Type IIB subfamily.</text>
</comment>
<evidence type="ECO:0000313" key="21">
    <source>
        <dbReference type="Proteomes" id="UP001222027"/>
    </source>
</evidence>
<evidence type="ECO:0000256" key="17">
    <source>
        <dbReference type="ARBA" id="ARBA00048694"/>
    </source>
</evidence>
<dbReference type="Pfam" id="PF12515">
    <property type="entry name" value="CaATP_NAI"/>
    <property type="match status" value="1"/>
</dbReference>
<keyword evidence="10" id="KW-0067">ATP-binding</keyword>
<dbReference type="Pfam" id="PF00122">
    <property type="entry name" value="E1-E2_ATPase"/>
    <property type="match status" value="1"/>
</dbReference>
<feature type="transmembrane region" description="Helical" evidence="18">
    <location>
        <begin position="428"/>
        <end position="454"/>
    </location>
</feature>
<reference evidence="20 21" key="1">
    <citation type="submission" date="2022-12" db="EMBL/GenBank/DDBJ databases">
        <title>Chromosome-scale assembly of the Ensete ventricosum genome.</title>
        <authorList>
            <person name="Dussert Y."/>
            <person name="Stocks J."/>
            <person name="Wendawek A."/>
            <person name="Woldeyes F."/>
            <person name="Nichols R.A."/>
            <person name="Borrell J.S."/>
        </authorList>
    </citation>
    <scope>NUCLEOTIDE SEQUENCE [LARGE SCALE GENOMIC DNA]</scope>
    <source>
        <strain evidence="21">cv. Maze</strain>
        <tissue evidence="20">Seeds</tissue>
    </source>
</reference>
<feature type="transmembrane region" description="Helical" evidence="18">
    <location>
        <begin position="783"/>
        <end position="803"/>
    </location>
</feature>
<feature type="transmembrane region" description="Helical" evidence="18">
    <location>
        <begin position="855"/>
        <end position="874"/>
    </location>
</feature>
<evidence type="ECO:0000256" key="5">
    <source>
        <dbReference type="ARBA" id="ARBA00022568"/>
    </source>
</evidence>
<dbReference type="Pfam" id="PF00702">
    <property type="entry name" value="Hydrolase"/>
    <property type="match status" value="1"/>
</dbReference>
<dbReference type="InterPro" id="IPR023298">
    <property type="entry name" value="ATPase_P-typ_TM_dom_sf"/>
</dbReference>
<dbReference type="Gene3D" id="2.70.150.10">
    <property type="entry name" value="Calcium-transporting ATPase, cytoplasmic transduction domain A"/>
    <property type="match status" value="1"/>
</dbReference>
<dbReference type="FunFam" id="1.20.1110.10:FF:000036">
    <property type="entry name" value="Calcium-transporting ATPase"/>
    <property type="match status" value="1"/>
</dbReference>
<gene>
    <name evidence="20" type="ORF">OPV22_026579</name>
</gene>
<feature type="domain" description="Cation-transporting P-type ATPase N-terminal" evidence="19">
    <location>
        <begin position="141"/>
        <end position="212"/>
    </location>
</feature>
<dbReference type="InterPro" id="IPR024750">
    <property type="entry name" value="Ca_ATPase_N_dom"/>
</dbReference>
<keyword evidence="9" id="KW-0106">Calcium</keyword>
<evidence type="ECO:0000256" key="10">
    <source>
        <dbReference type="ARBA" id="ARBA00022840"/>
    </source>
</evidence>
<dbReference type="Proteomes" id="UP001222027">
    <property type="component" value="Unassembled WGS sequence"/>
</dbReference>
<dbReference type="GO" id="GO:0005524">
    <property type="term" value="F:ATP binding"/>
    <property type="evidence" value="ECO:0007669"/>
    <property type="project" value="UniProtKB-KW"/>
</dbReference>
<dbReference type="InterPro" id="IPR023299">
    <property type="entry name" value="ATPase_P-typ_cyto_dom_N"/>
</dbReference>
<feature type="transmembrane region" description="Helical" evidence="18">
    <location>
        <begin position="221"/>
        <end position="240"/>
    </location>
</feature>
<dbReference type="FunFam" id="1.20.1110.10:FF:000039">
    <property type="entry name" value="Calcium-transporting ATPase"/>
    <property type="match status" value="1"/>
</dbReference>
<evidence type="ECO:0000256" key="6">
    <source>
        <dbReference type="ARBA" id="ARBA00022692"/>
    </source>
</evidence>
<evidence type="ECO:0000256" key="13">
    <source>
        <dbReference type="ARBA" id="ARBA00022967"/>
    </source>
</evidence>
<evidence type="ECO:0000256" key="9">
    <source>
        <dbReference type="ARBA" id="ARBA00022837"/>
    </source>
</evidence>
<evidence type="ECO:0000256" key="18">
    <source>
        <dbReference type="SAM" id="Phobius"/>
    </source>
</evidence>
<keyword evidence="6 18" id="KW-0812">Transmembrane</keyword>
<keyword evidence="5" id="KW-0109">Calcium transport</keyword>
<dbReference type="SUPFAM" id="SSF81665">
    <property type="entry name" value="Calcium ATPase, transmembrane domain M"/>
    <property type="match status" value="1"/>
</dbReference>
<evidence type="ECO:0000256" key="16">
    <source>
        <dbReference type="ARBA" id="ARBA00023136"/>
    </source>
</evidence>
<keyword evidence="11" id="KW-0460">Magnesium</keyword>
<dbReference type="PRINTS" id="PR00120">
    <property type="entry name" value="HATPASE"/>
</dbReference>
<feature type="transmembrane region" description="Helical" evidence="18">
    <location>
        <begin position="932"/>
        <end position="952"/>
    </location>
</feature>
<dbReference type="InterPro" id="IPR036412">
    <property type="entry name" value="HAD-like_sf"/>
</dbReference>
<dbReference type="PRINTS" id="PR00119">
    <property type="entry name" value="CATATPASE"/>
</dbReference>
<keyword evidence="8" id="KW-0547">Nucleotide-binding</keyword>
<keyword evidence="21" id="KW-1185">Reference proteome</keyword>
<dbReference type="InterPro" id="IPR059000">
    <property type="entry name" value="ATPase_P-type_domA"/>
</dbReference>
<evidence type="ECO:0000256" key="8">
    <source>
        <dbReference type="ARBA" id="ARBA00022741"/>
    </source>
</evidence>
<evidence type="ECO:0000256" key="14">
    <source>
        <dbReference type="ARBA" id="ARBA00022989"/>
    </source>
</evidence>
<proteinExistence type="inferred from homology"/>
<feature type="transmembrane region" description="Helical" evidence="18">
    <location>
        <begin position="184"/>
        <end position="209"/>
    </location>
</feature>
<accession>A0AAV8QAN2</accession>
<evidence type="ECO:0000313" key="20">
    <source>
        <dbReference type="EMBL" id="KAJ8472236.1"/>
    </source>
</evidence>
<dbReference type="InterPro" id="IPR006068">
    <property type="entry name" value="ATPase_P-typ_cation-transptr_C"/>
</dbReference>
<organism evidence="20 21">
    <name type="scientific">Ensete ventricosum</name>
    <name type="common">Abyssinian banana</name>
    <name type="synonym">Musa ensete</name>
    <dbReference type="NCBI Taxonomy" id="4639"/>
    <lineage>
        <taxon>Eukaryota</taxon>
        <taxon>Viridiplantae</taxon>
        <taxon>Streptophyta</taxon>
        <taxon>Embryophyta</taxon>
        <taxon>Tracheophyta</taxon>
        <taxon>Spermatophyta</taxon>
        <taxon>Magnoliopsida</taxon>
        <taxon>Liliopsida</taxon>
        <taxon>Zingiberales</taxon>
        <taxon>Musaceae</taxon>
        <taxon>Ensete</taxon>
    </lineage>
</organism>
<dbReference type="InterPro" id="IPR008250">
    <property type="entry name" value="ATPase_P-typ_transduc_dom_A_sf"/>
</dbReference>
<evidence type="ECO:0000256" key="7">
    <source>
        <dbReference type="ARBA" id="ARBA00022723"/>
    </source>
</evidence>
<name>A0AAV8QAN2_ENSVE</name>
<dbReference type="InterPro" id="IPR001757">
    <property type="entry name" value="P_typ_ATPase"/>
</dbReference>
<dbReference type="GO" id="GO:0005886">
    <property type="term" value="C:plasma membrane"/>
    <property type="evidence" value="ECO:0007669"/>
    <property type="project" value="TreeGrafter"/>
</dbReference>
<keyword evidence="7" id="KW-0479">Metal-binding</keyword>
<dbReference type="PANTHER" id="PTHR24093:SF496">
    <property type="entry name" value="CALCIUM-TRANSPORTING ATPASE"/>
    <property type="match status" value="1"/>
</dbReference>
<dbReference type="Gene3D" id="3.40.1110.10">
    <property type="entry name" value="Calcium-transporting ATPase, cytoplasmic domain N"/>
    <property type="match status" value="1"/>
</dbReference>
<evidence type="ECO:0000256" key="1">
    <source>
        <dbReference type="ARBA" id="ARBA00004141"/>
    </source>
</evidence>
<dbReference type="Gene3D" id="1.20.1110.10">
    <property type="entry name" value="Calcium-transporting ATPase, transmembrane domain"/>
    <property type="match status" value="2"/>
</dbReference>
<dbReference type="GO" id="GO:0005388">
    <property type="term" value="F:P-type calcium transporter activity"/>
    <property type="evidence" value="ECO:0007669"/>
    <property type="project" value="UniProtKB-EC"/>
</dbReference>
<evidence type="ECO:0000259" key="19">
    <source>
        <dbReference type="SMART" id="SM00831"/>
    </source>
</evidence>
<evidence type="ECO:0000256" key="2">
    <source>
        <dbReference type="ARBA" id="ARBA00006124"/>
    </source>
</evidence>
<dbReference type="PANTHER" id="PTHR24093">
    <property type="entry name" value="CATION TRANSPORTING ATPASE"/>
    <property type="match status" value="1"/>
</dbReference>
<keyword evidence="14 18" id="KW-1133">Transmembrane helix</keyword>
<dbReference type="GO" id="GO:0005516">
    <property type="term" value="F:calmodulin binding"/>
    <property type="evidence" value="ECO:0007669"/>
    <property type="project" value="UniProtKB-KW"/>
</dbReference>
<dbReference type="SMART" id="SM00831">
    <property type="entry name" value="Cation_ATPase_N"/>
    <property type="match status" value="1"/>
</dbReference>